<accession>A0A9W9PUC6</accession>
<proteinExistence type="predicted"/>
<reference evidence="1" key="2">
    <citation type="journal article" date="2023" name="IMA Fungus">
        <title>Comparative genomic study of the Penicillium genus elucidates a diverse pangenome and 15 lateral gene transfer events.</title>
        <authorList>
            <person name="Petersen C."/>
            <person name="Sorensen T."/>
            <person name="Nielsen M.R."/>
            <person name="Sondergaard T.E."/>
            <person name="Sorensen J.L."/>
            <person name="Fitzpatrick D.A."/>
            <person name="Frisvad J.C."/>
            <person name="Nielsen K.L."/>
        </authorList>
    </citation>
    <scope>NUCLEOTIDE SEQUENCE</scope>
    <source>
        <strain evidence="1">IBT 21472</strain>
    </source>
</reference>
<keyword evidence="2" id="KW-1185">Reference proteome</keyword>
<protein>
    <submittedName>
        <fullName evidence="1">Uncharacterized protein</fullName>
    </submittedName>
</protein>
<dbReference type="AlphaFoldDB" id="A0A9W9PUC6"/>
<evidence type="ECO:0000313" key="2">
    <source>
        <dbReference type="Proteomes" id="UP001147746"/>
    </source>
</evidence>
<organism evidence="1 2">
    <name type="scientific">Penicillium atrosanguineum</name>
    <dbReference type="NCBI Taxonomy" id="1132637"/>
    <lineage>
        <taxon>Eukaryota</taxon>
        <taxon>Fungi</taxon>
        <taxon>Dikarya</taxon>
        <taxon>Ascomycota</taxon>
        <taxon>Pezizomycotina</taxon>
        <taxon>Eurotiomycetes</taxon>
        <taxon>Eurotiomycetidae</taxon>
        <taxon>Eurotiales</taxon>
        <taxon>Aspergillaceae</taxon>
        <taxon>Penicillium</taxon>
    </lineage>
</organism>
<dbReference type="EMBL" id="JAPZBO010000008">
    <property type="protein sequence ID" value="KAJ5308474.1"/>
    <property type="molecule type" value="Genomic_DNA"/>
</dbReference>
<sequence length="217" mass="23866">MAIKTERLLAAILAANPKLRLDYRQIAVMYGEGSTFNSIEYKMRPMRKLSARLIAEEANGDSNVAMSPSPDGPRIRAHKVTKAKPKAKITATQKAKGTKAGEATLTESLIDVDGAAESDADALIVIGEPVKIDSDTENDTIIKVKEEKAFAGEQYTGEVDDKTNWFGISEQGSGFQFDKEIFKHEKFGGDKVGTEDMKSEYAPAWPDKAWFKEEDEA</sequence>
<dbReference type="Proteomes" id="UP001147746">
    <property type="component" value="Unassembled WGS sequence"/>
</dbReference>
<reference evidence="1" key="1">
    <citation type="submission" date="2022-12" db="EMBL/GenBank/DDBJ databases">
        <authorList>
            <person name="Petersen C."/>
        </authorList>
    </citation>
    <scope>NUCLEOTIDE SEQUENCE</scope>
    <source>
        <strain evidence="1">IBT 21472</strain>
    </source>
</reference>
<comment type="caution">
    <text evidence="1">The sequence shown here is derived from an EMBL/GenBank/DDBJ whole genome shotgun (WGS) entry which is preliminary data.</text>
</comment>
<name>A0A9W9PUC6_9EURO</name>
<gene>
    <name evidence="1" type="ORF">N7476_009130</name>
</gene>
<evidence type="ECO:0000313" key="1">
    <source>
        <dbReference type="EMBL" id="KAJ5308474.1"/>
    </source>
</evidence>